<dbReference type="SUPFAM" id="SSF53649">
    <property type="entry name" value="Alkaline phosphatase-like"/>
    <property type="match status" value="1"/>
</dbReference>
<dbReference type="Gene3D" id="3.40.720.10">
    <property type="entry name" value="Alkaline Phosphatase, subunit A"/>
    <property type="match status" value="1"/>
</dbReference>
<evidence type="ECO:0000256" key="7">
    <source>
        <dbReference type="SAM" id="SignalP"/>
    </source>
</evidence>
<sequence length="458" mass="51220">MRIFRMAVVAGFALAAAVSVRADDRPNVLFIAVDDLNHWVGHLGRNPQTSTPNIDRLAARGVRFTHAYCAAPLCNPSRAALMSGQRPSTTGVYQNPDDWRTVIPKDLTLTTAFRKAGYDVLGAGKIYHESFRRAEEWDDYLRGAGKDPQPKGDLGVGGIRFAPLDDARDEDLREWKIVDYGIEQLGKPREKPFFLAVGLHKPHMPWNVPRKYYDLHPLDSIQLPPTRPDDLDDVPPAGVRMARPRGDHKAMLESGRWKEAVQAYLAAISYADAMIGRLLDALDASPQRDKTIVVLWGDHGWHLGEKSHWRKFALWEEATRAPLIWVVPGVTKPGVACARTVDFMSLYPTLTDLCSVPTPKHVEGRSIKALLQDPAAAWDQPALTTFGARNHAVRSEGWRYIRYANGDEELYDEEADPYEWTNLAADAKYAGKKAELARWFPTTDAPPLKASAPERESD</sequence>
<feature type="chain" id="PRO_5046469277" evidence="7">
    <location>
        <begin position="23"/>
        <end position="458"/>
    </location>
</feature>
<evidence type="ECO:0000313" key="10">
    <source>
        <dbReference type="Proteomes" id="UP001216907"/>
    </source>
</evidence>
<evidence type="ECO:0000259" key="8">
    <source>
        <dbReference type="Pfam" id="PF00884"/>
    </source>
</evidence>
<dbReference type="RefSeq" id="WP_277858894.1">
    <property type="nucleotide sequence ID" value="NZ_JARRAG010000001.1"/>
</dbReference>
<evidence type="ECO:0000256" key="1">
    <source>
        <dbReference type="ARBA" id="ARBA00001913"/>
    </source>
</evidence>
<evidence type="ECO:0000256" key="5">
    <source>
        <dbReference type="ARBA" id="ARBA00022801"/>
    </source>
</evidence>
<comment type="cofactor">
    <cofactor evidence="1">
        <name>Ca(2+)</name>
        <dbReference type="ChEBI" id="CHEBI:29108"/>
    </cofactor>
</comment>
<keyword evidence="4 7" id="KW-0732">Signal</keyword>
<evidence type="ECO:0000256" key="2">
    <source>
        <dbReference type="ARBA" id="ARBA00008779"/>
    </source>
</evidence>
<reference evidence="9 10" key="1">
    <citation type="submission" date="2023-03" db="EMBL/GenBank/DDBJ databases">
        <title>Paludisphaera mucosa sp. nov. a novel planctomycete from northern fen.</title>
        <authorList>
            <person name="Ivanova A."/>
        </authorList>
    </citation>
    <scope>NUCLEOTIDE SEQUENCE [LARGE SCALE GENOMIC DNA]</scope>
    <source>
        <strain evidence="9 10">Pla2</strain>
    </source>
</reference>
<evidence type="ECO:0000256" key="6">
    <source>
        <dbReference type="ARBA" id="ARBA00022837"/>
    </source>
</evidence>
<dbReference type="Proteomes" id="UP001216907">
    <property type="component" value="Unassembled WGS sequence"/>
</dbReference>
<evidence type="ECO:0000256" key="4">
    <source>
        <dbReference type="ARBA" id="ARBA00022729"/>
    </source>
</evidence>
<evidence type="ECO:0000256" key="3">
    <source>
        <dbReference type="ARBA" id="ARBA00022723"/>
    </source>
</evidence>
<keyword evidence="10" id="KW-1185">Reference proteome</keyword>
<dbReference type="PANTHER" id="PTHR45953:SF1">
    <property type="entry name" value="IDURONATE 2-SULFATASE"/>
    <property type="match status" value="1"/>
</dbReference>
<feature type="domain" description="Sulfatase N-terminal" evidence="8">
    <location>
        <begin position="26"/>
        <end position="353"/>
    </location>
</feature>
<keyword evidence="6" id="KW-0106">Calcium</keyword>
<dbReference type="PANTHER" id="PTHR45953">
    <property type="entry name" value="IDURONATE 2-SULFATASE"/>
    <property type="match status" value="1"/>
</dbReference>
<evidence type="ECO:0000313" key="9">
    <source>
        <dbReference type="EMBL" id="MDG3002530.1"/>
    </source>
</evidence>
<dbReference type="Pfam" id="PF00884">
    <property type="entry name" value="Sulfatase"/>
    <property type="match status" value="1"/>
</dbReference>
<dbReference type="InterPro" id="IPR000917">
    <property type="entry name" value="Sulfatase_N"/>
</dbReference>
<dbReference type="CDD" id="cd16030">
    <property type="entry name" value="iduronate-2-sulfatase"/>
    <property type="match status" value="1"/>
</dbReference>
<keyword evidence="3" id="KW-0479">Metal-binding</keyword>
<comment type="similarity">
    <text evidence="2">Belongs to the sulfatase family.</text>
</comment>
<protein>
    <submittedName>
        <fullName evidence="9">Sulfatase</fullName>
    </submittedName>
</protein>
<keyword evidence="5" id="KW-0378">Hydrolase</keyword>
<dbReference type="InterPro" id="IPR035874">
    <property type="entry name" value="IDS"/>
</dbReference>
<accession>A0ABT6F543</accession>
<feature type="signal peptide" evidence="7">
    <location>
        <begin position="1"/>
        <end position="22"/>
    </location>
</feature>
<organism evidence="9 10">
    <name type="scientific">Paludisphaera mucosa</name>
    <dbReference type="NCBI Taxonomy" id="3030827"/>
    <lineage>
        <taxon>Bacteria</taxon>
        <taxon>Pseudomonadati</taxon>
        <taxon>Planctomycetota</taxon>
        <taxon>Planctomycetia</taxon>
        <taxon>Isosphaerales</taxon>
        <taxon>Isosphaeraceae</taxon>
        <taxon>Paludisphaera</taxon>
    </lineage>
</organism>
<gene>
    <name evidence="9" type="ORF">PZE19_01910</name>
</gene>
<dbReference type="EMBL" id="JARRAG010000001">
    <property type="protein sequence ID" value="MDG3002530.1"/>
    <property type="molecule type" value="Genomic_DNA"/>
</dbReference>
<proteinExistence type="inferred from homology"/>
<dbReference type="InterPro" id="IPR017850">
    <property type="entry name" value="Alkaline_phosphatase_core_sf"/>
</dbReference>
<name>A0ABT6F543_9BACT</name>
<comment type="caution">
    <text evidence="9">The sequence shown here is derived from an EMBL/GenBank/DDBJ whole genome shotgun (WGS) entry which is preliminary data.</text>
</comment>